<comment type="caution">
    <text evidence="1">The sequence shown here is derived from an EMBL/GenBank/DDBJ whole genome shotgun (WGS) entry which is preliminary data.</text>
</comment>
<dbReference type="STRING" id="1921803.NIES593_18870"/>
<evidence type="ECO:0000313" key="2">
    <source>
        <dbReference type="Proteomes" id="UP000186868"/>
    </source>
</evidence>
<dbReference type="RefSeq" id="WP_073601056.1">
    <property type="nucleotide sequence ID" value="NZ_MRCB01000030.1"/>
</dbReference>
<reference evidence="1 2" key="1">
    <citation type="submission" date="2016-11" db="EMBL/GenBank/DDBJ databases">
        <title>Draft Genome Sequences of Nine Cyanobacterial Strains from Diverse Habitats.</title>
        <authorList>
            <person name="Zhu T."/>
            <person name="Hou S."/>
            <person name="Lu X."/>
            <person name="Hess W.R."/>
        </authorList>
    </citation>
    <scope>NUCLEOTIDE SEQUENCE [LARGE SCALE GENOMIC DNA]</scope>
    <source>
        <strain evidence="1 2">NIES-593</strain>
    </source>
</reference>
<keyword evidence="2" id="KW-1185">Reference proteome</keyword>
<evidence type="ECO:0000313" key="1">
    <source>
        <dbReference type="EMBL" id="OKH20441.1"/>
    </source>
</evidence>
<proteinExistence type="predicted"/>
<gene>
    <name evidence="1" type="ORF">NIES593_18870</name>
</gene>
<dbReference type="EMBL" id="MRCB01000030">
    <property type="protein sequence ID" value="OKH20441.1"/>
    <property type="molecule type" value="Genomic_DNA"/>
</dbReference>
<organism evidence="1 2">
    <name type="scientific">Hydrococcus rivularis NIES-593</name>
    <dbReference type="NCBI Taxonomy" id="1921803"/>
    <lineage>
        <taxon>Bacteria</taxon>
        <taxon>Bacillati</taxon>
        <taxon>Cyanobacteriota</taxon>
        <taxon>Cyanophyceae</taxon>
        <taxon>Pleurocapsales</taxon>
        <taxon>Hydrococcaceae</taxon>
        <taxon>Hydrococcus</taxon>
    </lineage>
</organism>
<name>A0A1U7HA73_9CYAN</name>
<accession>A0A1U7HA73</accession>
<protein>
    <submittedName>
        <fullName evidence="1">Uncharacterized protein</fullName>
    </submittedName>
</protein>
<dbReference type="Proteomes" id="UP000186868">
    <property type="component" value="Unassembled WGS sequence"/>
</dbReference>
<sequence>MSHLIIEDLNFCQRELPEQEHIQGSGINSASFFGFAFDFAKDFAFKPSGEAAAGSAIAIALAIGGHSFNIGVGTGTASG</sequence>
<dbReference type="AlphaFoldDB" id="A0A1U7HA73"/>